<dbReference type="Proteomes" id="UP000198889">
    <property type="component" value="Unassembled WGS sequence"/>
</dbReference>
<evidence type="ECO:0000256" key="8">
    <source>
        <dbReference type="SAM" id="SignalP"/>
    </source>
</evidence>
<reference evidence="10" key="1">
    <citation type="submission" date="2016-10" db="EMBL/GenBank/DDBJ databases">
        <authorList>
            <person name="Varghese N."/>
            <person name="Submissions S."/>
        </authorList>
    </citation>
    <scope>NUCLEOTIDE SEQUENCE [LARGE SCALE GENOMIC DNA]</scope>
    <source>
        <strain evidence="10">CGMCC 1.1761</strain>
    </source>
</reference>
<evidence type="ECO:0000256" key="5">
    <source>
        <dbReference type="ARBA" id="ARBA00023136"/>
    </source>
</evidence>
<feature type="transmembrane region" description="Helical" evidence="7">
    <location>
        <begin position="195"/>
        <end position="225"/>
    </location>
</feature>
<feature type="region of interest" description="Disordered" evidence="6">
    <location>
        <begin position="33"/>
        <end position="59"/>
    </location>
</feature>
<sequence>MSTGARRRIWAAALSGAVIGTVATAALRPTRQSIDGAARSTDPAAARREPARGRAAANPTQIPHRGWRDIVLRTGKAFFANRVLGLSAGVTFYTLLATFPALAAIISLYGLFLDPATIQGQLEAASWLLPSGAIEVMRDQILRLTQTDTSSLGWRFLFSLGAALWSANAATKAMIEALNIVYEEEERRSFLHFTLVTLGFTLAAVLFAVVALAAVVVLPLVLSALDLPSGNERLISLLRWPALAVVVAFLITVIYRFGPSRERPQWKWVSMGSAVAAFLWLATSAGFSWYVSHYASYEQTYGSLGAVIGFMVWIWLSMSVLLLGAELNAEIEHQTAVDTTTGAPLPMGLRGARMADTIGASQG</sequence>
<feature type="transmembrane region" description="Helical" evidence="7">
    <location>
        <begin position="269"/>
        <end position="291"/>
    </location>
</feature>
<keyword evidence="4 7" id="KW-1133">Transmembrane helix</keyword>
<proteinExistence type="predicted"/>
<evidence type="ECO:0000256" key="6">
    <source>
        <dbReference type="SAM" id="MobiDB-lite"/>
    </source>
</evidence>
<feature type="transmembrane region" description="Helical" evidence="7">
    <location>
        <begin position="303"/>
        <end position="325"/>
    </location>
</feature>
<dbReference type="NCBIfam" id="TIGR00765">
    <property type="entry name" value="yihY_not_rbn"/>
    <property type="match status" value="1"/>
</dbReference>
<comment type="subcellular location">
    <subcellularLocation>
        <location evidence="1">Cell membrane</location>
        <topology evidence="1">Multi-pass membrane protein</topology>
    </subcellularLocation>
</comment>
<evidence type="ECO:0000256" key="7">
    <source>
        <dbReference type="SAM" id="Phobius"/>
    </source>
</evidence>
<protein>
    <submittedName>
        <fullName evidence="9">Membrane protein</fullName>
    </submittedName>
</protein>
<dbReference type="PANTHER" id="PTHR30213">
    <property type="entry name" value="INNER MEMBRANE PROTEIN YHJD"/>
    <property type="match status" value="1"/>
</dbReference>
<evidence type="ECO:0000256" key="2">
    <source>
        <dbReference type="ARBA" id="ARBA00022475"/>
    </source>
</evidence>
<name>A0A1G4UAP4_9HYPH</name>
<keyword evidence="5 7" id="KW-0472">Membrane</keyword>
<evidence type="ECO:0000313" key="9">
    <source>
        <dbReference type="EMBL" id="SCW90722.1"/>
    </source>
</evidence>
<dbReference type="AlphaFoldDB" id="A0A1G4UAP4"/>
<gene>
    <name evidence="9" type="ORF">SAMN05660859_3647</name>
</gene>
<keyword evidence="2" id="KW-1003">Cell membrane</keyword>
<feature type="chain" id="PRO_5011431628" evidence="8">
    <location>
        <begin position="26"/>
        <end position="363"/>
    </location>
</feature>
<dbReference type="GO" id="GO:0005886">
    <property type="term" value="C:plasma membrane"/>
    <property type="evidence" value="ECO:0007669"/>
    <property type="project" value="UniProtKB-SubCell"/>
</dbReference>
<accession>A0A1G4UAP4</accession>
<dbReference type="STRING" id="177413.SAMN05660859_3647"/>
<dbReference type="InterPro" id="IPR017039">
    <property type="entry name" value="Virul_fac_BrkB"/>
</dbReference>
<dbReference type="Pfam" id="PF03631">
    <property type="entry name" value="Virul_fac_BrkB"/>
    <property type="match status" value="1"/>
</dbReference>
<keyword evidence="10" id="KW-1185">Reference proteome</keyword>
<feature type="transmembrane region" description="Helical" evidence="7">
    <location>
        <begin position="90"/>
        <end position="112"/>
    </location>
</feature>
<keyword evidence="3 7" id="KW-0812">Transmembrane</keyword>
<evidence type="ECO:0000256" key="4">
    <source>
        <dbReference type="ARBA" id="ARBA00022989"/>
    </source>
</evidence>
<feature type="signal peptide" evidence="8">
    <location>
        <begin position="1"/>
        <end position="25"/>
    </location>
</feature>
<dbReference type="PANTHER" id="PTHR30213:SF0">
    <property type="entry name" value="UPF0761 MEMBRANE PROTEIN YIHY"/>
    <property type="match status" value="1"/>
</dbReference>
<evidence type="ECO:0000313" key="10">
    <source>
        <dbReference type="Proteomes" id="UP000198889"/>
    </source>
</evidence>
<keyword evidence="8" id="KW-0732">Signal</keyword>
<feature type="transmembrane region" description="Helical" evidence="7">
    <location>
        <begin position="237"/>
        <end position="257"/>
    </location>
</feature>
<dbReference type="EMBL" id="FMTP01000006">
    <property type="protein sequence ID" value="SCW90722.1"/>
    <property type="molecule type" value="Genomic_DNA"/>
</dbReference>
<organism evidence="9 10">
    <name type="scientific">Ancylobacter rudongensis</name>
    <dbReference type="NCBI Taxonomy" id="177413"/>
    <lineage>
        <taxon>Bacteria</taxon>
        <taxon>Pseudomonadati</taxon>
        <taxon>Pseudomonadota</taxon>
        <taxon>Alphaproteobacteria</taxon>
        <taxon>Hyphomicrobiales</taxon>
        <taxon>Xanthobacteraceae</taxon>
        <taxon>Ancylobacter</taxon>
    </lineage>
</organism>
<evidence type="ECO:0000256" key="1">
    <source>
        <dbReference type="ARBA" id="ARBA00004651"/>
    </source>
</evidence>
<evidence type="ECO:0000256" key="3">
    <source>
        <dbReference type="ARBA" id="ARBA00022692"/>
    </source>
</evidence>